<dbReference type="EMBL" id="LS483452">
    <property type="protein sequence ID" value="SQH76227.1"/>
    <property type="molecule type" value="Genomic_DNA"/>
</dbReference>
<dbReference type="Proteomes" id="UP000250123">
    <property type="component" value="Chromosome SHEWBE"/>
</dbReference>
<protein>
    <submittedName>
        <fullName evidence="1">Uncharacterized protein</fullName>
    </submittedName>
</protein>
<gene>
    <name evidence="1" type="ORF">SHEWBE_2264</name>
</gene>
<name>A0A330M8U6_9GAMM</name>
<dbReference type="KEGG" id="sbk:SHEWBE_2264"/>
<proteinExistence type="predicted"/>
<dbReference type="AlphaFoldDB" id="A0A330M8U6"/>
<evidence type="ECO:0000313" key="1">
    <source>
        <dbReference type="EMBL" id="SQH76227.1"/>
    </source>
</evidence>
<evidence type="ECO:0000313" key="2">
    <source>
        <dbReference type="Proteomes" id="UP000250123"/>
    </source>
</evidence>
<reference evidence="2" key="1">
    <citation type="submission" date="2018-06" db="EMBL/GenBank/DDBJ databases">
        <authorList>
            <person name="Cea G.-C."/>
            <person name="William W."/>
        </authorList>
    </citation>
    <scope>NUCLEOTIDE SEQUENCE [LARGE SCALE GENOMIC DNA]</scope>
    <source>
        <strain evidence="2">DB21MT-2</strain>
    </source>
</reference>
<sequence length="52" mass="6019">MGPQCYGFQTNSYWLIIRLTALFPRSSAHVLEYTPRFARYGFVSQTITCVIN</sequence>
<accession>A0A330M8U6</accession>
<organism evidence="1 2">
    <name type="scientific">Shewanella benthica</name>
    <dbReference type="NCBI Taxonomy" id="43661"/>
    <lineage>
        <taxon>Bacteria</taxon>
        <taxon>Pseudomonadati</taxon>
        <taxon>Pseudomonadota</taxon>
        <taxon>Gammaproteobacteria</taxon>
        <taxon>Alteromonadales</taxon>
        <taxon>Shewanellaceae</taxon>
        <taxon>Shewanella</taxon>
    </lineage>
</organism>